<proteinExistence type="predicted"/>
<dbReference type="InterPro" id="IPR016174">
    <property type="entry name" value="Di-haem_cyt_TM"/>
</dbReference>
<reference evidence="3" key="1">
    <citation type="submission" date="2017-07" db="EMBL/GenBank/DDBJ databases">
        <title>The cable genome - Insights into the physiology and evolution of filamentous bacteria capable of sulfide oxidation via long distance electron transfer.</title>
        <authorList>
            <person name="Thorup C."/>
            <person name="Bjerg J.T."/>
            <person name="Schreiber L."/>
            <person name="Nielsen L.P."/>
            <person name="Kjeldsen K.U."/>
            <person name="Boesen T."/>
            <person name="Boggild A."/>
            <person name="Meysman F."/>
            <person name="Geelhoed J."/>
            <person name="Schramm A."/>
        </authorList>
    </citation>
    <scope>NUCLEOTIDE SEQUENCE [LARGE SCALE GENOMIC DNA]</scope>
    <source>
        <strain evidence="3">GS</strain>
    </source>
</reference>
<name>A0A521FYB4_9BACT</name>
<keyword evidence="4" id="KW-1185">Reference proteome</keyword>
<keyword evidence="1" id="KW-0812">Transmembrane</keyword>
<dbReference type="InterPro" id="IPR025517">
    <property type="entry name" value="DUF4405"/>
</dbReference>
<evidence type="ECO:0000313" key="3">
    <source>
        <dbReference type="EMBL" id="TAA73754.1"/>
    </source>
</evidence>
<gene>
    <name evidence="3" type="ORF">CDV28_1636</name>
</gene>
<dbReference type="AlphaFoldDB" id="A0A521FYB4"/>
<dbReference type="SUPFAM" id="SSF81342">
    <property type="entry name" value="Transmembrane di-heme cytochromes"/>
    <property type="match status" value="1"/>
</dbReference>
<organism evidence="3 4">
    <name type="scientific">Candidatus Electronema aureum</name>
    <dbReference type="NCBI Taxonomy" id="2005002"/>
    <lineage>
        <taxon>Bacteria</taxon>
        <taxon>Pseudomonadati</taxon>
        <taxon>Thermodesulfobacteriota</taxon>
        <taxon>Desulfobulbia</taxon>
        <taxon>Desulfobulbales</taxon>
        <taxon>Desulfobulbaceae</taxon>
        <taxon>Candidatus Electronema</taxon>
    </lineage>
</organism>
<protein>
    <recommendedName>
        <fullName evidence="2">Flavinylation-associated cytochrome domain-containing protein</fullName>
    </recommendedName>
</protein>
<evidence type="ECO:0000256" key="1">
    <source>
        <dbReference type="SAM" id="Phobius"/>
    </source>
</evidence>
<accession>A0A521FYB4</accession>
<feature type="transmembrane region" description="Helical" evidence="1">
    <location>
        <begin position="7"/>
        <end position="29"/>
    </location>
</feature>
<feature type="domain" description="Flavinylation-associated cytochrome" evidence="2">
    <location>
        <begin position="7"/>
        <end position="58"/>
    </location>
</feature>
<feature type="transmembrane region" description="Helical" evidence="1">
    <location>
        <begin position="41"/>
        <end position="60"/>
    </location>
</feature>
<dbReference type="EMBL" id="NQJD01000063">
    <property type="protein sequence ID" value="TAA73754.1"/>
    <property type="molecule type" value="Genomic_DNA"/>
</dbReference>
<sequence length="161" mass="17421">MSIKREWTTPITAGSFLLLAVTGVFMFFHAAPGLAKEAHEWVSWIFLAAAAFHLAVNFAAFKKYLTERKGQVLVGAFALILLVSFAPVGGSGEPPFVAPLRALGKAPLTTLAQVAQTSPEQMIAQLKQEGLAVQSAQQSLSELVGDDLHKQTRFLKMLLDK</sequence>
<evidence type="ECO:0000259" key="2">
    <source>
        <dbReference type="Pfam" id="PF14358"/>
    </source>
</evidence>
<comment type="caution">
    <text evidence="3">The sequence shown here is derived from an EMBL/GenBank/DDBJ whole genome shotgun (WGS) entry which is preliminary data.</text>
</comment>
<dbReference type="Pfam" id="PF14358">
    <property type="entry name" value="DUF4405"/>
    <property type="match status" value="1"/>
</dbReference>
<keyword evidence="1" id="KW-1133">Transmembrane helix</keyword>
<dbReference type="GO" id="GO:0016020">
    <property type="term" value="C:membrane"/>
    <property type="evidence" value="ECO:0007669"/>
    <property type="project" value="InterPro"/>
</dbReference>
<dbReference type="GO" id="GO:0022904">
    <property type="term" value="P:respiratory electron transport chain"/>
    <property type="evidence" value="ECO:0007669"/>
    <property type="project" value="InterPro"/>
</dbReference>
<keyword evidence="1" id="KW-0472">Membrane</keyword>
<dbReference type="Proteomes" id="UP000316238">
    <property type="component" value="Unassembled WGS sequence"/>
</dbReference>
<evidence type="ECO:0000313" key="4">
    <source>
        <dbReference type="Proteomes" id="UP000316238"/>
    </source>
</evidence>
<feature type="transmembrane region" description="Helical" evidence="1">
    <location>
        <begin position="72"/>
        <end position="90"/>
    </location>
</feature>